<dbReference type="InterPro" id="IPR014756">
    <property type="entry name" value="Ig_E-set"/>
</dbReference>
<sequence length="61" mass="7234">MWAWTFFRASFKIPQKAKEMEFVVKATDRAYNTQPETATGIWNVRGLLHNAWHKLRVQIVD</sequence>
<dbReference type="SUPFAM" id="SSF81296">
    <property type="entry name" value="E set domains"/>
    <property type="match status" value="1"/>
</dbReference>
<dbReference type="GO" id="GO:0008482">
    <property type="term" value="F:sulfite oxidase activity"/>
    <property type="evidence" value="ECO:0007669"/>
    <property type="project" value="TreeGrafter"/>
</dbReference>
<dbReference type="Pfam" id="PF03404">
    <property type="entry name" value="Mo-co_dimer"/>
    <property type="match status" value="1"/>
</dbReference>
<dbReference type="PANTHER" id="PTHR19372">
    <property type="entry name" value="SULFITE REDUCTASE"/>
    <property type="match status" value="1"/>
</dbReference>
<evidence type="ECO:0000313" key="2">
    <source>
        <dbReference type="EMBL" id="VDL84033.1"/>
    </source>
</evidence>
<accession>A0A0N4YSS3</accession>
<dbReference type="PANTHER" id="PTHR19372:SF7">
    <property type="entry name" value="SULFITE OXIDASE, MITOCHONDRIAL"/>
    <property type="match status" value="1"/>
</dbReference>
<dbReference type="GO" id="GO:0030151">
    <property type="term" value="F:molybdenum ion binding"/>
    <property type="evidence" value="ECO:0007669"/>
    <property type="project" value="InterPro"/>
</dbReference>
<reference evidence="4" key="1">
    <citation type="submission" date="2017-02" db="UniProtKB">
        <authorList>
            <consortium name="WormBaseParasite"/>
        </authorList>
    </citation>
    <scope>IDENTIFICATION</scope>
</reference>
<protein>
    <submittedName>
        <fullName evidence="4">Sulfite oxidase, mitochondrial (inferred by orthology to a human protein)</fullName>
    </submittedName>
</protein>
<dbReference type="GO" id="GO:0043546">
    <property type="term" value="F:molybdopterin cofactor binding"/>
    <property type="evidence" value="ECO:0007669"/>
    <property type="project" value="TreeGrafter"/>
</dbReference>
<dbReference type="InterPro" id="IPR005066">
    <property type="entry name" value="MoCF_OxRdtse_dimer"/>
</dbReference>
<dbReference type="WBParaSite" id="NBR_0002029501-mRNA-1">
    <property type="protein sequence ID" value="NBR_0002029501-mRNA-1"/>
    <property type="gene ID" value="NBR_0002029501"/>
</dbReference>
<dbReference type="OMA" id="FRASIKI"/>
<organism evidence="4">
    <name type="scientific">Nippostrongylus brasiliensis</name>
    <name type="common">Rat hookworm</name>
    <dbReference type="NCBI Taxonomy" id="27835"/>
    <lineage>
        <taxon>Eukaryota</taxon>
        <taxon>Metazoa</taxon>
        <taxon>Ecdysozoa</taxon>
        <taxon>Nematoda</taxon>
        <taxon>Chromadorea</taxon>
        <taxon>Rhabditida</taxon>
        <taxon>Rhabditina</taxon>
        <taxon>Rhabditomorpha</taxon>
        <taxon>Strongyloidea</taxon>
        <taxon>Heligmosomidae</taxon>
        <taxon>Nippostrongylus</taxon>
    </lineage>
</organism>
<keyword evidence="3" id="KW-1185">Reference proteome</keyword>
<evidence type="ECO:0000313" key="3">
    <source>
        <dbReference type="Proteomes" id="UP000271162"/>
    </source>
</evidence>
<dbReference type="Gene3D" id="2.60.40.650">
    <property type="match status" value="1"/>
</dbReference>
<dbReference type="EMBL" id="UYSL01025000">
    <property type="protein sequence ID" value="VDL84033.1"/>
    <property type="molecule type" value="Genomic_DNA"/>
</dbReference>
<dbReference type="Proteomes" id="UP000271162">
    <property type="component" value="Unassembled WGS sequence"/>
</dbReference>
<feature type="domain" description="Moybdenum cofactor oxidoreductase dimerisation" evidence="1">
    <location>
        <begin position="1"/>
        <end position="58"/>
    </location>
</feature>
<reference evidence="2 3" key="2">
    <citation type="submission" date="2018-11" db="EMBL/GenBank/DDBJ databases">
        <authorList>
            <consortium name="Pathogen Informatics"/>
        </authorList>
    </citation>
    <scope>NUCLEOTIDE SEQUENCE [LARGE SCALE GENOMIC DNA]</scope>
</reference>
<dbReference type="GO" id="GO:0006790">
    <property type="term" value="P:sulfur compound metabolic process"/>
    <property type="evidence" value="ECO:0007669"/>
    <property type="project" value="TreeGrafter"/>
</dbReference>
<dbReference type="AlphaFoldDB" id="A0A0N4YSS3"/>
<name>A0A0N4YSS3_NIPBR</name>
<dbReference type="GO" id="GO:0005739">
    <property type="term" value="C:mitochondrion"/>
    <property type="evidence" value="ECO:0007669"/>
    <property type="project" value="TreeGrafter"/>
</dbReference>
<proteinExistence type="predicted"/>
<dbReference type="STRING" id="27835.A0A0N4YSS3"/>
<evidence type="ECO:0000313" key="4">
    <source>
        <dbReference type="WBParaSite" id="NBR_0002029501-mRNA-1"/>
    </source>
</evidence>
<evidence type="ECO:0000259" key="1">
    <source>
        <dbReference type="Pfam" id="PF03404"/>
    </source>
</evidence>
<dbReference type="GO" id="GO:0020037">
    <property type="term" value="F:heme binding"/>
    <property type="evidence" value="ECO:0007669"/>
    <property type="project" value="TreeGrafter"/>
</dbReference>
<gene>
    <name evidence="2" type="ORF">NBR_LOCUS20296</name>
</gene>